<keyword evidence="4" id="KW-1185">Reference proteome</keyword>
<feature type="compositionally biased region" description="Basic and acidic residues" evidence="1">
    <location>
        <begin position="41"/>
        <end position="62"/>
    </location>
</feature>
<keyword evidence="2" id="KW-0732">Signal</keyword>
<feature type="region of interest" description="Disordered" evidence="1">
    <location>
        <begin position="26"/>
        <end position="74"/>
    </location>
</feature>
<dbReference type="EMBL" id="VOHK01000004">
    <property type="protein sequence ID" value="TWT20178.1"/>
    <property type="molecule type" value="Genomic_DNA"/>
</dbReference>
<gene>
    <name evidence="3" type="ORF">FQY83_10555</name>
</gene>
<evidence type="ECO:0008006" key="5">
    <source>
        <dbReference type="Google" id="ProtNLM"/>
    </source>
</evidence>
<evidence type="ECO:0000313" key="3">
    <source>
        <dbReference type="EMBL" id="TWT20178.1"/>
    </source>
</evidence>
<dbReference type="Pfam" id="PF11776">
    <property type="entry name" value="RcnB"/>
    <property type="match status" value="1"/>
</dbReference>
<feature type="chain" id="PRO_5023045435" description="RcnB family protein" evidence="2">
    <location>
        <begin position="25"/>
        <end position="170"/>
    </location>
</feature>
<dbReference type="Proteomes" id="UP000319980">
    <property type="component" value="Unassembled WGS sequence"/>
</dbReference>
<organism evidence="3 4">
    <name type="scientific">Luteimonas marina</name>
    <dbReference type="NCBI Taxonomy" id="488485"/>
    <lineage>
        <taxon>Bacteria</taxon>
        <taxon>Pseudomonadati</taxon>
        <taxon>Pseudomonadota</taxon>
        <taxon>Gammaproteobacteria</taxon>
        <taxon>Lysobacterales</taxon>
        <taxon>Lysobacteraceae</taxon>
        <taxon>Luteimonas</taxon>
    </lineage>
</organism>
<dbReference type="InterPro" id="IPR024572">
    <property type="entry name" value="RcnB"/>
</dbReference>
<comment type="caution">
    <text evidence="3">The sequence shown here is derived from an EMBL/GenBank/DDBJ whole genome shotgun (WGS) entry which is preliminary data.</text>
</comment>
<protein>
    <recommendedName>
        <fullName evidence="5">RcnB family protein</fullName>
    </recommendedName>
</protein>
<evidence type="ECO:0000256" key="2">
    <source>
        <dbReference type="SAM" id="SignalP"/>
    </source>
</evidence>
<dbReference type="OrthoDB" id="6025819at2"/>
<dbReference type="RefSeq" id="WP_146387773.1">
    <property type="nucleotide sequence ID" value="NZ_VOHK01000004.1"/>
</dbReference>
<reference evidence="3 4" key="1">
    <citation type="journal article" date="2008" name="Int. J. Syst. Evol. Microbiol.">
        <title>Luteimonas marina sp. nov., isolated from seawater.</title>
        <authorList>
            <person name="Baik K.S."/>
            <person name="Park S.C."/>
            <person name="Kim M.S."/>
            <person name="Kim E.M."/>
            <person name="Park C."/>
            <person name="Chun J."/>
            <person name="Seong C.N."/>
        </authorList>
    </citation>
    <scope>NUCLEOTIDE SEQUENCE [LARGE SCALE GENOMIC DNA]</scope>
    <source>
        <strain evidence="3 4">FR1330</strain>
    </source>
</reference>
<name>A0A5C5U380_9GAMM</name>
<accession>A0A5C5U380</accession>
<feature type="signal peptide" evidence="2">
    <location>
        <begin position="1"/>
        <end position="24"/>
    </location>
</feature>
<feature type="compositionally biased region" description="Basic residues" evidence="1">
    <location>
        <begin position="31"/>
        <end position="40"/>
    </location>
</feature>
<evidence type="ECO:0000313" key="4">
    <source>
        <dbReference type="Proteomes" id="UP000319980"/>
    </source>
</evidence>
<proteinExistence type="predicted"/>
<sequence length="170" mass="20499">MNLKLKWGTALALALATVAAPVFADNDRRGRQGHGHHRDHERRDDRRDHREARRDDRRDYRHDRRHDRRDHRDGRRDYAYGRAYRAPVRVVHHRPVVRHYHPAPRYVAPPRWARGGYVHHYQRPIYVVNDYRGYGLRHPPRGYRWMRDDYGDYLLVAIATGLIADLILHR</sequence>
<evidence type="ECO:0000256" key="1">
    <source>
        <dbReference type="SAM" id="MobiDB-lite"/>
    </source>
</evidence>
<dbReference type="AlphaFoldDB" id="A0A5C5U380"/>
<dbReference type="Gene3D" id="3.10.450.160">
    <property type="entry name" value="inner membrane protein cigr"/>
    <property type="match status" value="1"/>
</dbReference>